<keyword evidence="3" id="KW-1185">Reference proteome</keyword>
<protein>
    <recommendedName>
        <fullName evidence="1">F-box domain-containing protein</fullName>
    </recommendedName>
</protein>
<dbReference type="InterPro" id="IPR036047">
    <property type="entry name" value="F-box-like_dom_sf"/>
</dbReference>
<feature type="domain" description="F-box" evidence="1">
    <location>
        <begin position="31"/>
        <end position="80"/>
    </location>
</feature>
<evidence type="ECO:0000313" key="2">
    <source>
        <dbReference type="EMBL" id="KDR17960.1"/>
    </source>
</evidence>
<dbReference type="PROSITE" id="PS50181">
    <property type="entry name" value="FBOX"/>
    <property type="match status" value="1"/>
</dbReference>
<dbReference type="AlphaFoldDB" id="A0A067R4H6"/>
<accession>A0A067R4H6</accession>
<organism evidence="2 3">
    <name type="scientific">Zootermopsis nevadensis</name>
    <name type="common">Dampwood termite</name>
    <dbReference type="NCBI Taxonomy" id="136037"/>
    <lineage>
        <taxon>Eukaryota</taxon>
        <taxon>Metazoa</taxon>
        <taxon>Ecdysozoa</taxon>
        <taxon>Arthropoda</taxon>
        <taxon>Hexapoda</taxon>
        <taxon>Insecta</taxon>
        <taxon>Pterygota</taxon>
        <taxon>Neoptera</taxon>
        <taxon>Polyneoptera</taxon>
        <taxon>Dictyoptera</taxon>
        <taxon>Blattodea</taxon>
        <taxon>Blattoidea</taxon>
        <taxon>Termitoidae</taxon>
        <taxon>Termopsidae</taxon>
        <taxon>Zootermopsis</taxon>
    </lineage>
</organism>
<proteinExistence type="predicted"/>
<sequence length="453" mass="52634">MNKFIRCIKSKIKRDNEGPDKVGACSRQLRQLHITDLPPEVLALIFEHCSYDVLGRQVRLVCKRFCDVATSVLNCGFSTLGPKIDRAMADAVSLFEEGRTLEELLVTTQPFTAAMVDVVPRIGQGRTTEQQMLIDQHYIALMIMKWRYRLLRAATGRYIYSPYSGSGHLACFYAGSLLDEFLRFLRVACHSPTLLGSAMLNPDFGNEVYKLCVRCSIFMNHFKKRTEKFERDYSISGAKLIDLYCGLMKRHVRMTPHEQAVTVNGTECHIEANYRMPYTWFNCLPSSNAQPNQWSEEPRSIYLRTRQLINDRNHFFLEKIHHEKELLIRKVPYILTLKYIIPSLYNAFHQNYGYLFFYGTMDRSTYDHNSHVERSPTVQLFHYFNLDFFTSRNESDKSDGVVNVPQSSNMDLNIDMELHSRLRLAPIRFSDNSLAYIWPSAVIVGGYRQIRFK</sequence>
<dbReference type="EMBL" id="KK852711">
    <property type="protein sequence ID" value="KDR17960.1"/>
    <property type="molecule type" value="Genomic_DNA"/>
</dbReference>
<evidence type="ECO:0000313" key="3">
    <source>
        <dbReference type="Proteomes" id="UP000027135"/>
    </source>
</evidence>
<dbReference type="Pfam" id="PF12937">
    <property type="entry name" value="F-box-like"/>
    <property type="match status" value="1"/>
</dbReference>
<dbReference type="eggNOG" id="ENOG502S6T2">
    <property type="taxonomic scope" value="Eukaryota"/>
</dbReference>
<dbReference type="Proteomes" id="UP000027135">
    <property type="component" value="Unassembled WGS sequence"/>
</dbReference>
<name>A0A067R4H6_ZOONE</name>
<gene>
    <name evidence="2" type="ORF">L798_08178</name>
</gene>
<dbReference type="InterPro" id="IPR001810">
    <property type="entry name" value="F-box_dom"/>
</dbReference>
<dbReference type="InParanoid" id="A0A067R4H6"/>
<reference evidence="2 3" key="1">
    <citation type="journal article" date="2014" name="Nat. Commun.">
        <title>Molecular traces of alternative social organization in a termite genome.</title>
        <authorList>
            <person name="Terrapon N."/>
            <person name="Li C."/>
            <person name="Robertson H.M."/>
            <person name="Ji L."/>
            <person name="Meng X."/>
            <person name="Booth W."/>
            <person name="Chen Z."/>
            <person name="Childers C.P."/>
            <person name="Glastad K.M."/>
            <person name="Gokhale K."/>
            <person name="Gowin J."/>
            <person name="Gronenberg W."/>
            <person name="Hermansen R.A."/>
            <person name="Hu H."/>
            <person name="Hunt B.G."/>
            <person name="Huylmans A.K."/>
            <person name="Khalil S.M."/>
            <person name="Mitchell R.D."/>
            <person name="Munoz-Torres M.C."/>
            <person name="Mustard J.A."/>
            <person name="Pan H."/>
            <person name="Reese J.T."/>
            <person name="Scharf M.E."/>
            <person name="Sun F."/>
            <person name="Vogel H."/>
            <person name="Xiao J."/>
            <person name="Yang W."/>
            <person name="Yang Z."/>
            <person name="Yang Z."/>
            <person name="Zhou J."/>
            <person name="Zhu J."/>
            <person name="Brent C.S."/>
            <person name="Elsik C.G."/>
            <person name="Goodisman M.A."/>
            <person name="Liberles D.A."/>
            <person name="Roe R.M."/>
            <person name="Vargo E.L."/>
            <person name="Vilcinskas A."/>
            <person name="Wang J."/>
            <person name="Bornberg-Bauer E."/>
            <person name="Korb J."/>
            <person name="Zhang G."/>
            <person name="Liebig J."/>
        </authorList>
    </citation>
    <scope>NUCLEOTIDE SEQUENCE [LARGE SCALE GENOMIC DNA]</scope>
    <source>
        <tissue evidence="2">Whole organism</tissue>
    </source>
</reference>
<dbReference type="SUPFAM" id="SSF81383">
    <property type="entry name" value="F-box domain"/>
    <property type="match status" value="1"/>
</dbReference>
<dbReference type="Gene3D" id="1.20.1280.50">
    <property type="match status" value="1"/>
</dbReference>
<evidence type="ECO:0000259" key="1">
    <source>
        <dbReference type="PROSITE" id="PS50181"/>
    </source>
</evidence>
<dbReference type="OrthoDB" id="6077919at2759"/>